<dbReference type="Proteomes" id="UP000285596">
    <property type="component" value="Unassembled WGS sequence"/>
</dbReference>
<protein>
    <submittedName>
        <fullName evidence="2">Uncharacterized protein</fullName>
    </submittedName>
</protein>
<sequence length="113" mass="11567">METENPRREAVVGTAGCVTAFAGALAGIVLWAPHGKGGLLDGFEGASNWNVLWVGLPLMILGGTAAALAVFFLVRGDWKRALGCVAAIAVLFALGIAVDALAGAPRPECYDPC</sequence>
<evidence type="ECO:0000256" key="1">
    <source>
        <dbReference type="SAM" id="Phobius"/>
    </source>
</evidence>
<keyword evidence="1" id="KW-1133">Transmembrane helix</keyword>
<accession>A0A423UVS7</accession>
<feature type="transmembrane region" description="Helical" evidence="1">
    <location>
        <begin position="12"/>
        <end position="32"/>
    </location>
</feature>
<organism evidence="2 3">
    <name type="scientific">Streptomyces globisporus</name>
    <dbReference type="NCBI Taxonomy" id="1908"/>
    <lineage>
        <taxon>Bacteria</taxon>
        <taxon>Bacillati</taxon>
        <taxon>Actinomycetota</taxon>
        <taxon>Actinomycetes</taxon>
        <taxon>Kitasatosporales</taxon>
        <taxon>Streptomycetaceae</taxon>
        <taxon>Streptomyces</taxon>
    </lineage>
</organism>
<dbReference type="AlphaFoldDB" id="A0A423UVS7"/>
<dbReference type="EMBL" id="QWFA01000123">
    <property type="protein sequence ID" value="ROV66435.1"/>
    <property type="molecule type" value="Genomic_DNA"/>
</dbReference>
<reference evidence="2 3" key="1">
    <citation type="submission" date="2018-08" db="EMBL/GenBank/DDBJ databases">
        <title>Streptomyces globisporus 1912-4Crt, whole genome shotgun sequence.</title>
        <authorList>
            <person name="Matselyukh B."/>
        </authorList>
    </citation>
    <scope>NUCLEOTIDE SEQUENCE [LARGE SCALE GENOMIC DNA]</scope>
    <source>
        <strain evidence="2 3">1912-4Crt</strain>
    </source>
</reference>
<evidence type="ECO:0000313" key="3">
    <source>
        <dbReference type="Proteomes" id="UP000285596"/>
    </source>
</evidence>
<keyword evidence="1" id="KW-0812">Transmembrane</keyword>
<name>A0A423UVS7_STRGL</name>
<gene>
    <name evidence="2" type="ORF">D3105_22180</name>
</gene>
<evidence type="ECO:0000313" key="2">
    <source>
        <dbReference type="EMBL" id="ROV66435.1"/>
    </source>
</evidence>
<proteinExistence type="predicted"/>
<feature type="transmembrane region" description="Helical" evidence="1">
    <location>
        <begin position="81"/>
        <end position="102"/>
    </location>
</feature>
<comment type="caution">
    <text evidence="2">The sequence shown here is derived from an EMBL/GenBank/DDBJ whole genome shotgun (WGS) entry which is preliminary data.</text>
</comment>
<keyword evidence="1" id="KW-0472">Membrane</keyword>
<dbReference type="RefSeq" id="WP_118904826.1">
    <property type="nucleotide sequence ID" value="NZ_QWFA01000123.1"/>
</dbReference>
<feature type="transmembrane region" description="Helical" evidence="1">
    <location>
        <begin position="52"/>
        <end position="74"/>
    </location>
</feature>